<evidence type="ECO:0000259" key="2">
    <source>
        <dbReference type="Pfam" id="PF19319"/>
    </source>
</evidence>
<evidence type="ECO:0000313" key="4">
    <source>
        <dbReference type="Proteomes" id="UP001500212"/>
    </source>
</evidence>
<name>A0ABP8U1I6_9ACTN</name>
<evidence type="ECO:0000313" key="3">
    <source>
        <dbReference type="EMBL" id="GAA4618217.1"/>
    </source>
</evidence>
<dbReference type="RefSeq" id="WP_345366421.1">
    <property type="nucleotide sequence ID" value="NZ_BAABHJ010000040.1"/>
</dbReference>
<dbReference type="InterPro" id="IPR045697">
    <property type="entry name" value="DUF5919"/>
</dbReference>
<comment type="caution">
    <text evidence="3">The sequence shown here is derived from an EMBL/GenBank/DDBJ whole genome shotgun (WGS) entry which is preliminary data.</text>
</comment>
<feature type="region of interest" description="Disordered" evidence="1">
    <location>
        <begin position="89"/>
        <end position="109"/>
    </location>
</feature>
<reference evidence="4" key="1">
    <citation type="journal article" date="2019" name="Int. J. Syst. Evol. Microbiol.">
        <title>The Global Catalogue of Microorganisms (GCM) 10K type strain sequencing project: providing services to taxonomists for standard genome sequencing and annotation.</title>
        <authorList>
            <consortium name="The Broad Institute Genomics Platform"/>
            <consortium name="The Broad Institute Genome Sequencing Center for Infectious Disease"/>
            <person name="Wu L."/>
            <person name="Ma J."/>
        </authorList>
    </citation>
    <scope>NUCLEOTIDE SEQUENCE [LARGE SCALE GENOMIC DNA]</scope>
    <source>
        <strain evidence="4">JCM 17938</strain>
    </source>
</reference>
<protein>
    <recommendedName>
        <fullName evidence="2">DUF5919 domain-containing protein</fullName>
    </recommendedName>
</protein>
<accession>A0ABP8U1I6</accession>
<dbReference type="Pfam" id="PF19319">
    <property type="entry name" value="DUF5919"/>
    <property type="match status" value="1"/>
</dbReference>
<gene>
    <name evidence="3" type="ORF">GCM10023195_81720</name>
</gene>
<evidence type="ECO:0000256" key="1">
    <source>
        <dbReference type="SAM" id="MobiDB-lite"/>
    </source>
</evidence>
<dbReference type="Proteomes" id="UP001500212">
    <property type="component" value="Unassembled WGS sequence"/>
</dbReference>
<keyword evidence="4" id="KW-1185">Reference proteome</keyword>
<feature type="domain" description="DUF5919" evidence="2">
    <location>
        <begin position="162"/>
        <end position="308"/>
    </location>
</feature>
<organism evidence="3 4">
    <name type="scientific">Actinoallomurus liliacearum</name>
    <dbReference type="NCBI Taxonomy" id="1080073"/>
    <lineage>
        <taxon>Bacteria</taxon>
        <taxon>Bacillati</taxon>
        <taxon>Actinomycetota</taxon>
        <taxon>Actinomycetes</taxon>
        <taxon>Streptosporangiales</taxon>
        <taxon>Thermomonosporaceae</taxon>
        <taxon>Actinoallomurus</taxon>
    </lineage>
</organism>
<proteinExistence type="predicted"/>
<dbReference type="EMBL" id="BAABHJ010000040">
    <property type="protein sequence ID" value="GAA4618217.1"/>
    <property type="molecule type" value="Genomic_DNA"/>
</dbReference>
<sequence length="309" mass="34776">MVRRPILLNVLVQQRQLMRYGMFRAAYENAAKKVDRELIGTAPSRAQLHRWISGGLKRLPHTDHCRVLQRMFPGWTADQLFAPCPDDLLSAEPAPPATEGQAARTPPVTRREAAPAHRLVEVDARSGPGLPLADVAAVFTTRAEFTYAMPPQAMFDDAKEIRAAGLSLNLLCQQYPDQRLRLLLENGARLECLFLDPDGDAIQAREREEGYTDHFLTTLTKLNIEVLSRVRDRLPAEARDRLSLAVYDETIRFGIVLIDGTTCVMQPYLPQARGVDSPTFLLHRDPDTAGLYNTFEQIYSELSERSRPV</sequence>